<keyword evidence="3" id="KW-1185">Reference proteome</keyword>
<organism evidence="2 3">
    <name type="scientific">Larimichthys crocea</name>
    <name type="common">Large yellow croaker</name>
    <name type="synonym">Pseudosciaena crocea</name>
    <dbReference type="NCBI Taxonomy" id="215358"/>
    <lineage>
        <taxon>Eukaryota</taxon>
        <taxon>Metazoa</taxon>
        <taxon>Chordata</taxon>
        <taxon>Craniata</taxon>
        <taxon>Vertebrata</taxon>
        <taxon>Euteleostomi</taxon>
        <taxon>Actinopterygii</taxon>
        <taxon>Neopterygii</taxon>
        <taxon>Teleostei</taxon>
        <taxon>Neoteleostei</taxon>
        <taxon>Acanthomorphata</taxon>
        <taxon>Eupercaria</taxon>
        <taxon>Sciaenidae</taxon>
        <taxon>Larimichthys</taxon>
    </lineage>
</organism>
<accession>A0A6G0HUQ5</accession>
<dbReference type="EMBL" id="REGW02000018">
    <property type="protein sequence ID" value="KAE8282910.1"/>
    <property type="molecule type" value="Genomic_DNA"/>
</dbReference>
<evidence type="ECO:0000313" key="3">
    <source>
        <dbReference type="Proteomes" id="UP000424527"/>
    </source>
</evidence>
<sequence length="356" mass="39291">MPLQIFELVHFWTYERDFLSQYCQAWVRLELDTHLAQQALREALDTKEVQEAKERLNHITELSHRLDVVWRDARWIMDCLQCVRSKQWVGAVPLGLVMGGDPPARPDGEEEEESLTARLTWPHRIQAQRQAITDCLISSTPPNVVTAEVSAQGGIMTVPEEAVLVLAEGVAKGGYPEPAAVAQMEIGYTVLDAQESYSEEQDFPSSITEVIRPMEMAELVDILPTLSLIEEETPSGPSTPSVMDMLESFGLGIGENTTFFHLGNSNLTNGARVMSEPSSHYDNSSSSLREARCDNAALQEPDMSASHATVNATGGDAPAFWDFSPEDTEAQQAPSKGALFPVRNQVEWDRPSNSSS</sequence>
<reference evidence="2 3" key="1">
    <citation type="submission" date="2019-07" db="EMBL/GenBank/DDBJ databases">
        <title>Chromosome genome assembly for large yellow croaker.</title>
        <authorList>
            <person name="Xiao S."/>
        </authorList>
    </citation>
    <scope>NUCLEOTIDE SEQUENCE [LARGE SCALE GENOMIC DNA]</scope>
    <source>
        <strain evidence="2">JMULYC20181020</strain>
        <tissue evidence="2">Muscle</tissue>
    </source>
</reference>
<dbReference type="GO" id="GO:0005819">
    <property type="term" value="C:spindle"/>
    <property type="evidence" value="ECO:0007669"/>
    <property type="project" value="TreeGrafter"/>
</dbReference>
<dbReference type="InterPro" id="IPR039269">
    <property type="entry name" value="ANKFN1"/>
</dbReference>
<dbReference type="AlphaFoldDB" id="A0A6G0HUQ5"/>
<feature type="region of interest" description="Disordered" evidence="1">
    <location>
        <begin position="307"/>
        <end position="356"/>
    </location>
</feature>
<protein>
    <submittedName>
        <fullName evidence="2">Uncharacterized protein</fullName>
    </submittedName>
</protein>
<evidence type="ECO:0000256" key="1">
    <source>
        <dbReference type="SAM" id="MobiDB-lite"/>
    </source>
</evidence>
<dbReference type="Proteomes" id="UP000424527">
    <property type="component" value="Unassembled WGS sequence"/>
</dbReference>
<name>A0A6G0HUQ5_LARCR</name>
<proteinExistence type="predicted"/>
<dbReference type="PANTHER" id="PTHR21437">
    <property type="entry name" value="WIDE AWAKE"/>
    <property type="match status" value="1"/>
</dbReference>
<dbReference type="GO" id="GO:0000132">
    <property type="term" value="P:establishment of mitotic spindle orientation"/>
    <property type="evidence" value="ECO:0007669"/>
    <property type="project" value="TreeGrafter"/>
</dbReference>
<comment type="caution">
    <text evidence="2">The sequence shown here is derived from an EMBL/GenBank/DDBJ whole genome shotgun (WGS) entry which is preliminary data.</text>
</comment>
<dbReference type="PANTHER" id="PTHR21437:SF2">
    <property type="entry name" value="ANKYRIN REPEAT AND FIBRONECTIN TYPE-III DOMAIN-CONTAINING PROTEIN 1-LIKE"/>
    <property type="match status" value="1"/>
</dbReference>
<evidence type="ECO:0000313" key="2">
    <source>
        <dbReference type="EMBL" id="KAE8282910.1"/>
    </source>
</evidence>
<dbReference type="GO" id="GO:0061172">
    <property type="term" value="P:regulation of establishment of bipolar cell polarity"/>
    <property type="evidence" value="ECO:0007669"/>
    <property type="project" value="TreeGrafter"/>
</dbReference>
<gene>
    <name evidence="2" type="ORF">D5F01_LYC18302</name>
</gene>